<reference evidence="1" key="1">
    <citation type="submission" date="2022-03" db="EMBL/GenBank/DDBJ databases">
        <authorList>
            <person name="Martin C."/>
        </authorList>
    </citation>
    <scope>NUCLEOTIDE SEQUENCE</scope>
</reference>
<dbReference type="Proteomes" id="UP000749559">
    <property type="component" value="Unassembled WGS sequence"/>
</dbReference>
<dbReference type="PANTHER" id="PTHR37018:SF1">
    <property type="entry name" value="CULTURE SPECIFIC PROTEIN, PUTATIVE (AFU_ORTHOLOGUE AFUA_2G00130)-RELATED"/>
    <property type="match status" value="1"/>
</dbReference>
<dbReference type="InterPro" id="IPR053269">
    <property type="entry name" value="Asp-Met_ligase"/>
</dbReference>
<keyword evidence="2" id="KW-1185">Reference proteome</keyword>
<dbReference type="OrthoDB" id="5946236at2759"/>
<name>A0A8J1Y931_OWEFU</name>
<gene>
    <name evidence="1" type="ORF">OFUS_LOCUS8883</name>
</gene>
<protein>
    <submittedName>
        <fullName evidence="1">Uncharacterized protein</fullName>
    </submittedName>
</protein>
<sequence>ELFLIDINPRVSGSNQHMSMMDGMAEKGFPISMYTESNNLTITVDELISRANCLNKNNDAIIIILAAQATENGKLLTAISIFATKEDHLLEAKENAFNFFRASL</sequence>
<dbReference type="AlphaFoldDB" id="A0A8J1Y931"/>
<evidence type="ECO:0000313" key="2">
    <source>
        <dbReference type="Proteomes" id="UP000749559"/>
    </source>
</evidence>
<feature type="non-terminal residue" evidence="1">
    <location>
        <position position="1"/>
    </location>
</feature>
<evidence type="ECO:0000313" key="1">
    <source>
        <dbReference type="EMBL" id="CAH1782432.1"/>
    </source>
</evidence>
<comment type="caution">
    <text evidence="1">The sequence shown here is derived from an EMBL/GenBank/DDBJ whole genome shotgun (WGS) entry which is preliminary data.</text>
</comment>
<dbReference type="EMBL" id="CAIIXF020000004">
    <property type="protein sequence ID" value="CAH1782432.1"/>
    <property type="molecule type" value="Genomic_DNA"/>
</dbReference>
<accession>A0A8J1Y931</accession>
<proteinExistence type="predicted"/>
<dbReference type="PANTHER" id="PTHR37018">
    <property type="entry name" value="CULTURE SPECIFIC PROTEIN, PUTATIVE (AFU_ORTHOLOGUE AFUA_2G00130)-RELATED"/>
    <property type="match status" value="1"/>
</dbReference>
<organism evidence="1 2">
    <name type="scientific">Owenia fusiformis</name>
    <name type="common">Polychaete worm</name>
    <dbReference type="NCBI Taxonomy" id="6347"/>
    <lineage>
        <taxon>Eukaryota</taxon>
        <taxon>Metazoa</taxon>
        <taxon>Spiralia</taxon>
        <taxon>Lophotrochozoa</taxon>
        <taxon>Annelida</taxon>
        <taxon>Polychaeta</taxon>
        <taxon>Sedentaria</taxon>
        <taxon>Canalipalpata</taxon>
        <taxon>Sabellida</taxon>
        <taxon>Oweniida</taxon>
        <taxon>Oweniidae</taxon>
        <taxon>Owenia</taxon>
    </lineage>
</organism>